<dbReference type="GO" id="GO:0004497">
    <property type="term" value="F:monooxygenase activity"/>
    <property type="evidence" value="ECO:0007669"/>
    <property type="project" value="UniProtKB-KW"/>
</dbReference>
<dbReference type="InterPro" id="IPR050766">
    <property type="entry name" value="Bact_Lucif_Oxidored"/>
</dbReference>
<gene>
    <name evidence="3" type="ORF">BJ968_004397</name>
</gene>
<keyword evidence="3" id="KW-0503">Monooxygenase</keyword>
<dbReference type="InterPro" id="IPR011251">
    <property type="entry name" value="Luciferase-like_dom"/>
</dbReference>
<evidence type="ECO:0000259" key="2">
    <source>
        <dbReference type="Pfam" id="PF00296"/>
    </source>
</evidence>
<keyword evidence="4" id="KW-1185">Reference proteome</keyword>
<reference evidence="3 4" key="1">
    <citation type="submission" date="2020-07" db="EMBL/GenBank/DDBJ databases">
        <title>Sequencing the genomes of 1000 actinobacteria strains.</title>
        <authorList>
            <person name="Klenk H.-P."/>
        </authorList>
    </citation>
    <scope>NUCLEOTIDE SEQUENCE [LARGE SCALE GENOMIC DNA]</scope>
    <source>
        <strain evidence="3 4">DSM 7487</strain>
    </source>
</reference>
<keyword evidence="3" id="KW-0560">Oxidoreductase</keyword>
<dbReference type="Pfam" id="PF00296">
    <property type="entry name" value="Bac_luciferase"/>
    <property type="match status" value="1"/>
</dbReference>
<dbReference type="InterPro" id="IPR036661">
    <property type="entry name" value="Luciferase-like_sf"/>
</dbReference>
<organism evidence="3 4">
    <name type="scientific">Kineococcus aurantiacus</name>
    <dbReference type="NCBI Taxonomy" id="37633"/>
    <lineage>
        <taxon>Bacteria</taxon>
        <taxon>Bacillati</taxon>
        <taxon>Actinomycetota</taxon>
        <taxon>Actinomycetes</taxon>
        <taxon>Kineosporiales</taxon>
        <taxon>Kineosporiaceae</taxon>
        <taxon>Kineococcus</taxon>
    </lineage>
</organism>
<dbReference type="SUPFAM" id="SSF51679">
    <property type="entry name" value="Bacterial luciferase-like"/>
    <property type="match status" value="1"/>
</dbReference>
<dbReference type="PANTHER" id="PTHR30137:SF15">
    <property type="entry name" value="BLL6902 PROTEIN"/>
    <property type="match status" value="1"/>
</dbReference>
<evidence type="ECO:0000313" key="4">
    <source>
        <dbReference type="Proteomes" id="UP000521922"/>
    </source>
</evidence>
<dbReference type="GO" id="GO:0016705">
    <property type="term" value="F:oxidoreductase activity, acting on paired donors, with incorporation or reduction of molecular oxygen"/>
    <property type="evidence" value="ECO:0007669"/>
    <property type="project" value="InterPro"/>
</dbReference>
<dbReference type="Proteomes" id="UP000521922">
    <property type="component" value="Unassembled WGS sequence"/>
</dbReference>
<accession>A0A7Y9DQH5</accession>
<protein>
    <submittedName>
        <fullName evidence="3">Alkanesulfonate monooxygenase SsuD/methylene tetrahydromethanopterin reductase-like flavin-dependent oxidoreductase (Luciferase family)</fullName>
    </submittedName>
</protein>
<sequence>MSATPGLSLAMFSHLQAVPDSHSYTDELELFITAEHLGFDTAWVRQFHLREASGPHTSGGLPSPFVLLAALATCTTRLHLGTAAVTLPLENPVRVAEDAAVLDRLSGGRVELGVANGGGAPGLLELFAHDGDPVPGGADVEAAKDRYGQLLTRLLHALDGHALTTRGQRLNPPAPGLGDRVWEAVLTARSAAEAARRGHGILVGTTQTVPAEVTAAAYHEALPAGVVPRVAVSTAIHPARSREEALRKAAPGIEAKYAWGASFLGEATTLAQKAARLNLHHGTAQDIAASLLASPWLEHATQLNVQVELGPADFGARAEALALFAEQVAPHVGWTAPSADPPTGPPGAQVADPGARRADLVGTRA</sequence>
<dbReference type="EMBL" id="JACCBB010000001">
    <property type="protein sequence ID" value="NYD24857.1"/>
    <property type="molecule type" value="Genomic_DNA"/>
</dbReference>
<evidence type="ECO:0000256" key="1">
    <source>
        <dbReference type="SAM" id="MobiDB-lite"/>
    </source>
</evidence>
<dbReference type="PANTHER" id="PTHR30137">
    <property type="entry name" value="LUCIFERASE-LIKE MONOOXYGENASE"/>
    <property type="match status" value="1"/>
</dbReference>
<name>A0A7Y9DQH5_9ACTN</name>
<proteinExistence type="predicted"/>
<feature type="domain" description="Luciferase-like" evidence="2">
    <location>
        <begin position="21"/>
        <end position="278"/>
    </location>
</feature>
<dbReference type="GO" id="GO:0005829">
    <property type="term" value="C:cytosol"/>
    <property type="evidence" value="ECO:0007669"/>
    <property type="project" value="TreeGrafter"/>
</dbReference>
<feature type="region of interest" description="Disordered" evidence="1">
    <location>
        <begin position="334"/>
        <end position="365"/>
    </location>
</feature>
<dbReference type="RefSeq" id="WP_179755535.1">
    <property type="nucleotide sequence ID" value="NZ_BAAAGN010000015.1"/>
</dbReference>
<dbReference type="AlphaFoldDB" id="A0A7Y9DQH5"/>
<evidence type="ECO:0000313" key="3">
    <source>
        <dbReference type="EMBL" id="NYD24857.1"/>
    </source>
</evidence>
<comment type="caution">
    <text evidence="3">The sequence shown here is derived from an EMBL/GenBank/DDBJ whole genome shotgun (WGS) entry which is preliminary data.</text>
</comment>
<dbReference type="Gene3D" id="3.20.20.30">
    <property type="entry name" value="Luciferase-like domain"/>
    <property type="match status" value="1"/>
</dbReference>